<keyword evidence="1" id="KW-0732">Signal</keyword>
<organism evidence="2 3">
    <name type="scientific">Oceanidesulfovibrio marinus</name>
    <dbReference type="NCBI Taxonomy" id="370038"/>
    <lineage>
        <taxon>Bacteria</taxon>
        <taxon>Pseudomonadati</taxon>
        <taxon>Thermodesulfobacteriota</taxon>
        <taxon>Desulfovibrionia</taxon>
        <taxon>Desulfovibrionales</taxon>
        <taxon>Desulfovibrionaceae</taxon>
        <taxon>Oceanidesulfovibrio</taxon>
    </lineage>
</organism>
<name>A0ABX6NEI9_9BACT</name>
<sequence length="90" mass="9175">MRMAVLTLCLLISLVSAPAGMAGELAAARAPQAAANATTCKEARSAQHGPVIAGRGCCSWHGGQCGCENGRVKCCDGTLSPTCRCMADTY</sequence>
<feature type="chain" id="PRO_5045540748" evidence="1">
    <location>
        <begin position="22"/>
        <end position="90"/>
    </location>
</feature>
<accession>A0ABX6NEI9</accession>
<evidence type="ECO:0000313" key="3">
    <source>
        <dbReference type="Proteomes" id="UP000503251"/>
    </source>
</evidence>
<proteinExistence type="predicted"/>
<feature type="signal peptide" evidence="1">
    <location>
        <begin position="1"/>
        <end position="21"/>
    </location>
</feature>
<evidence type="ECO:0000313" key="2">
    <source>
        <dbReference type="EMBL" id="QJT08977.1"/>
    </source>
</evidence>
<keyword evidence="3" id="KW-1185">Reference proteome</keyword>
<reference evidence="2 3" key="1">
    <citation type="submission" date="2019-04" db="EMBL/GenBank/DDBJ databases">
        <title>Isolation and culture of sulfate reducing bacteria from the cold seep of the South China Sea.</title>
        <authorList>
            <person name="Sun C."/>
            <person name="Liu R."/>
        </authorList>
    </citation>
    <scope>NUCLEOTIDE SEQUENCE [LARGE SCALE GENOMIC DNA]</scope>
    <source>
        <strain evidence="2 3">CS1</strain>
    </source>
</reference>
<dbReference type="Proteomes" id="UP000503251">
    <property type="component" value="Chromosome"/>
</dbReference>
<protein>
    <submittedName>
        <fullName evidence="2">Uncharacterized protein</fullName>
    </submittedName>
</protein>
<dbReference type="EMBL" id="CP039543">
    <property type="protein sequence ID" value="QJT08977.1"/>
    <property type="molecule type" value="Genomic_DNA"/>
</dbReference>
<gene>
    <name evidence="2" type="ORF">E8L03_08550</name>
</gene>
<evidence type="ECO:0000256" key="1">
    <source>
        <dbReference type="SAM" id="SignalP"/>
    </source>
</evidence>
<dbReference type="RefSeq" id="WP_171266200.1">
    <property type="nucleotide sequence ID" value="NZ_CP039543.1"/>
</dbReference>